<dbReference type="Proteomes" id="UP000626844">
    <property type="component" value="Unassembled WGS sequence"/>
</dbReference>
<dbReference type="EMBL" id="JACXAI010000015">
    <property type="protein sequence ID" value="MBD1381081.1"/>
    <property type="molecule type" value="Genomic_DNA"/>
</dbReference>
<sequence length="66" mass="7374">MAASSQTSTFLEMKVVHIGGIEQLVLIQKVDYSDHVLLFVLHESVNNNLPAFSNKAERSIFLKNCP</sequence>
<name>A0A926NNJ6_9BACI</name>
<accession>A0A926NNJ6</accession>
<dbReference type="RefSeq" id="WP_191158677.1">
    <property type="nucleotide sequence ID" value="NZ_JACXAI010000015.1"/>
</dbReference>
<proteinExistence type="predicted"/>
<gene>
    <name evidence="1" type="ORF">IC621_12640</name>
</gene>
<protein>
    <submittedName>
        <fullName evidence="1">Uncharacterized protein</fullName>
    </submittedName>
</protein>
<evidence type="ECO:0000313" key="1">
    <source>
        <dbReference type="EMBL" id="MBD1381081.1"/>
    </source>
</evidence>
<reference evidence="1" key="1">
    <citation type="submission" date="2020-09" db="EMBL/GenBank/DDBJ databases">
        <title>A novel bacterium of genus Bacillus, isolated from South China Sea.</title>
        <authorList>
            <person name="Huang H."/>
            <person name="Mo K."/>
            <person name="Hu Y."/>
        </authorList>
    </citation>
    <scope>NUCLEOTIDE SEQUENCE</scope>
    <source>
        <strain evidence="1">IB182487</strain>
    </source>
</reference>
<dbReference type="AlphaFoldDB" id="A0A926NNJ6"/>
<keyword evidence="2" id="KW-1185">Reference proteome</keyword>
<organism evidence="1 2">
    <name type="scientific">Metabacillus arenae</name>
    <dbReference type="NCBI Taxonomy" id="2771434"/>
    <lineage>
        <taxon>Bacteria</taxon>
        <taxon>Bacillati</taxon>
        <taxon>Bacillota</taxon>
        <taxon>Bacilli</taxon>
        <taxon>Bacillales</taxon>
        <taxon>Bacillaceae</taxon>
        <taxon>Metabacillus</taxon>
    </lineage>
</organism>
<comment type="caution">
    <text evidence="1">The sequence shown here is derived from an EMBL/GenBank/DDBJ whole genome shotgun (WGS) entry which is preliminary data.</text>
</comment>
<evidence type="ECO:0000313" key="2">
    <source>
        <dbReference type="Proteomes" id="UP000626844"/>
    </source>
</evidence>